<dbReference type="InParanoid" id="F4R815"/>
<name>F4R815_MELLP</name>
<evidence type="ECO:0000313" key="2">
    <source>
        <dbReference type="EMBL" id="EGG11414.1"/>
    </source>
</evidence>
<accession>F4R815</accession>
<dbReference type="VEuPathDB" id="FungiDB:MELLADRAFT_102361"/>
<sequence>MATCKALLEKRAASSHTTRQSLVPSTPQRIETPPQQLPGPSSLIRERSLSISRQRDPFVSGHHPAVVQYHSRSSSAEMESPGIPGPSTMNRERSLSIPRQGDTLGSVDSPAGLQYHSRSTLVEMESPGKLSITRQRASSGSGNSSASGQHHSRSSSVKMQSPGPSFISRKRSTSISPRSLYSMSHIDIAHLDKSRPSSVGTQSPPSFIPRQRSTLNSPTSLYNMPRQSSTRISPVSPYNTTPAGMDNSNISLENSLNQTGSSVSDGPSSEAENFENMMEQVINDELGDDEENWEDVVYYGPSTKYTSSFKQGTSKKGFQINDDLYPFETLENIISVMCYGKAHNLLSQTQHETVRSAVHLKLISGQSRDWSETKRVSEQVWNDSLKPNMISKVDALQKSYGLKDTMLQPFIDKYRKLYREEGPAKAKTFAMQCQSRLGDRMWNPYFKLDVSRHDFGGGLVWNETHGKWTKGGSKLEALQQDGKVIDNTFGFKLCQWEEIMNSNLTYYEPGFKTHQKFTTAQNFLSLHGDILEVVPSTLLKKGQQVENGDFVSLMTPYMNPPKWTGQIRTIWSPKYSTEDHTSPIISLEWGSMSNGYHSFYGMQSLKIDPNYVVSLYLDEVRCSINVQHNCYDSQCQTGRAQDITEHQICEPAAPLQTLVHKNSYLFIVNSGTLYNSQAHYEWAHIEPEQVTPEAWSQAIHCGIRRWKEEGKKS</sequence>
<dbReference type="EMBL" id="GL883092">
    <property type="protein sequence ID" value="EGG11414.1"/>
    <property type="molecule type" value="Genomic_DNA"/>
</dbReference>
<dbReference type="RefSeq" id="XP_007405049.1">
    <property type="nucleotide sequence ID" value="XM_007404987.1"/>
</dbReference>
<gene>
    <name evidence="2" type="ORF">MELLADRAFT_102361</name>
</gene>
<feature type="region of interest" description="Disordered" evidence="1">
    <location>
        <begin position="193"/>
        <end position="246"/>
    </location>
</feature>
<dbReference type="OrthoDB" id="3264327at2759"/>
<protein>
    <submittedName>
        <fullName evidence="2">Uncharacterized protein</fullName>
    </submittedName>
</protein>
<feature type="compositionally biased region" description="Low complexity" evidence="1">
    <location>
        <begin position="134"/>
        <end position="149"/>
    </location>
</feature>
<reference evidence="3" key="1">
    <citation type="journal article" date="2011" name="Proc. Natl. Acad. Sci. U.S.A.">
        <title>Obligate biotrophy features unraveled by the genomic analysis of rust fungi.</title>
        <authorList>
            <person name="Duplessis S."/>
            <person name="Cuomo C.A."/>
            <person name="Lin Y.-C."/>
            <person name="Aerts A."/>
            <person name="Tisserant E."/>
            <person name="Veneault-Fourrey C."/>
            <person name="Joly D.L."/>
            <person name="Hacquard S."/>
            <person name="Amselem J."/>
            <person name="Cantarel B.L."/>
            <person name="Chiu R."/>
            <person name="Coutinho P.M."/>
            <person name="Feau N."/>
            <person name="Field M."/>
            <person name="Frey P."/>
            <person name="Gelhaye E."/>
            <person name="Goldberg J."/>
            <person name="Grabherr M.G."/>
            <person name="Kodira C.D."/>
            <person name="Kohler A."/>
            <person name="Kuees U."/>
            <person name="Lindquist E.A."/>
            <person name="Lucas S.M."/>
            <person name="Mago R."/>
            <person name="Mauceli E."/>
            <person name="Morin E."/>
            <person name="Murat C."/>
            <person name="Pangilinan J.L."/>
            <person name="Park R."/>
            <person name="Pearson M."/>
            <person name="Quesneville H."/>
            <person name="Rouhier N."/>
            <person name="Sakthikumar S."/>
            <person name="Salamov A.A."/>
            <person name="Schmutz J."/>
            <person name="Selles B."/>
            <person name="Shapiro H."/>
            <person name="Tanguay P."/>
            <person name="Tuskan G.A."/>
            <person name="Henrissat B."/>
            <person name="Van de Peer Y."/>
            <person name="Rouze P."/>
            <person name="Ellis J.G."/>
            <person name="Dodds P.N."/>
            <person name="Schein J.E."/>
            <person name="Zhong S."/>
            <person name="Hamelin R.C."/>
            <person name="Grigoriev I.V."/>
            <person name="Szabo L.J."/>
            <person name="Martin F."/>
        </authorList>
    </citation>
    <scope>NUCLEOTIDE SEQUENCE [LARGE SCALE GENOMIC DNA]</scope>
    <source>
        <strain evidence="3">98AG31 / pathotype 3-4-7</strain>
    </source>
</reference>
<organism evidence="3">
    <name type="scientific">Melampsora larici-populina (strain 98AG31 / pathotype 3-4-7)</name>
    <name type="common">Poplar leaf rust fungus</name>
    <dbReference type="NCBI Taxonomy" id="747676"/>
    <lineage>
        <taxon>Eukaryota</taxon>
        <taxon>Fungi</taxon>
        <taxon>Dikarya</taxon>
        <taxon>Basidiomycota</taxon>
        <taxon>Pucciniomycotina</taxon>
        <taxon>Pucciniomycetes</taxon>
        <taxon>Pucciniales</taxon>
        <taxon>Melampsoraceae</taxon>
        <taxon>Melampsora</taxon>
    </lineage>
</organism>
<dbReference type="HOGENOM" id="CLU_387356_0_0_1"/>
<feature type="region of interest" description="Disordered" evidence="1">
    <location>
        <begin position="1"/>
        <end position="42"/>
    </location>
</feature>
<dbReference type="KEGG" id="mlr:MELLADRAFT_102361"/>
<proteinExistence type="predicted"/>
<keyword evidence="3" id="KW-1185">Reference proteome</keyword>
<feature type="compositionally biased region" description="Polar residues" evidence="1">
    <location>
        <begin position="196"/>
        <end position="246"/>
    </location>
</feature>
<feature type="compositionally biased region" description="Polar residues" evidence="1">
    <location>
        <begin position="14"/>
        <end position="29"/>
    </location>
</feature>
<dbReference type="Proteomes" id="UP000001072">
    <property type="component" value="Unassembled WGS sequence"/>
</dbReference>
<dbReference type="GeneID" id="18921652"/>
<dbReference type="AlphaFoldDB" id="F4R815"/>
<evidence type="ECO:0000256" key="1">
    <source>
        <dbReference type="SAM" id="MobiDB-lite"/>
    </source>
</evidence>
<evidence type="ECO:0000313" key="3">
    <source>
        <dbReference type="Proteomes" id="UP000001072"/>
    </source>
</evidence>
<feature type="region of interest" description="Disordered" evidence="1">
    <location>
        <begin position="121"/>
        <end position="179"/>
    </location>
</feature>
<feature type="region of interest" description="Disordered" evidence="1">
    <location>
        <begin position="70"/>
        <end position="93"/>
    </location>
</feature>